<evidence type="ECO:0000313" key="6">
    <source>
        <dbReference type="EMBL" id="MDD7965057.1"/>
    </source>
</evidence>
<keyword evidence="3" id="KW-0804">Transcription</keyword>
<feature type="domain" description="HTH tetR-type" evidence="5">
    <location>
        <begin position="10"/>
        <end position="70"/>
    </location>
</feature>
<proteinExistence type="predicted"/>
<evidence type="ECO:0000256" key="4">
    <source>
        <dbReference type="PROSITE-ProRule" id="PRU00335"/>
    </source>
</evidence>
<dbReference type="PRINTS" id="PR00455">
    <property type="entry name" value="HTHTETR"/>
</dbReference>
<reference evidence="6 7" key="1">
    <citation type="submission" date="2023-02" db="EMBL/GenBank/DDBJ databases">
        <title>Genome sequencing required for Actinomycetospora new species description.</title>
        <authorList>
            <person name="Saimee Y."/>
            <person name="Duangmal K."/>
        </authorList>
    </citation>
    <scope>NUCLEOTIDE SEQUENCE [LARGE SCALE GENOMIC DNA]</scope>
    <source>
        <strain evidence="6 7">DW7H6</strain>
    </source>
</reference>
<dbReference type="EMBL" id="JAQZAO010000002">
    <property type="protein sequence ID" value="MDD7965057.1"/>
    <property type="molecule type" value="Genomic_DNA"/>
</dbReference>
<dbReference type="Pfam" id="PF00440">
    <property type="entry name" value="TetR_N"/>
    <property type="match status" value="1"/>
</dbReference>
<keyword evidence="7" id="KW-1185">Reference proteome</keyword>
<dbReference type="InterPro" id="IPR049484">
    <property type="entry name" value="Rv0078-like_C"/>
</dbReference>
<evidence type="ECO:0000256" key="2">
    <source>
        <dbReference type="ARBA" id="ARBA00023125"/>
    </source>
</evidence>
<dbReference type="Proteomes" id="UP001300763">
    <property type="component" value="Unassembled WGS sequence"/>
</dbReference>
<keyword evidence="2 4" id="KW-0238">DNA-binding</keyword>
<evidence type="ECO:0000313" key="7">
    <source>
        <dbReference type="Proteomes" id="UP001300763"/>
    </source>
</evidence>
<dbReference type="SUPFAM" id="SSF46689">
    <property type="entry name" value="Homeodomain-like"/>
    <property type="match status" value="1"/>
</dbReference>
<dbReference type="RefSeq" id="WP_274199579.1">
    <property type="nucleotide sequence ID" value="NZ_JAQZAO010000002.1"/>
</dbReference>
<dbReference type="PROSITE" id="PS50977">
    <property type="entry name" value="HTH_TETR_2"/>
    <property type="match status" value="1"/>
</dbReference>
<accession>A0ABT5SSP0</accession>
<dbReference type="InterPro" id="IPR009057">
    <property type="entry name" value="Homeodomain-like_sf"/>
</dbReference>
<dbReference type="PANTHER" id="PTHR30055">
    <property type="entry name" value="HTH-TYPE TRANSCRIPTIONAL REGULATOR RUTR"/>
    <property type="match status" value="1"/>
</dbReference>
<dbReference type="InterPro" id="IPR001647">
    <property type="entry name" value="HTH_TetR"/>
</dbReference>
<comment type="caution">
    <text evidence="6">The sequence shown here is derived from an EMBL/GenBank/DDBJ whole genome shotgun (WGS) entry which is preliminary data.</text>
</comment>
<feature type="DNA-binding region" description="H-T-H motif" evidence="4">
    <location>
        <begin position="33"/>
        <end position="52"/>
    </location>
</feature>
<organism evidence="6 7">
    <name type="scientific">Actinomycetospora lemnae</name>
    <dbReference type="NCBI Taxonomy" id="3019891"/>
    <lineage>
        <taxon>Bacteria</taxon>
        <taxon>Bacillati</taxon>
        <taxon>Actinomycetota</taxon>
        <taxon>Actinomycetes</taxon>
        <taxon>Pseudonocardiales</taxon>
        <taxon>Pseudonocardiaceae</taxon>
        <taxon>Actinomycetospora</taxon>
    </lineage>
</organism>
<dbReference type="InterPro" id="IPR050109">
    <property type="entry name" value="HTH-type_TetR-like_transc_reg"/>
</dbReference>
<sequence>MAGVRVEQKARTRRTLVGAARTLFATRGYGDVGLAEIVAAAGVTKGALYHQFDGKTALFRAVLGEVLDEVADAVVTAARAAGDDPWAQLRAGCRAFLVASTDPARVRIALVDGPAVLGWAQWRALDEATSQRHLVEALEGLVARGLLAPRPVAPLAHLLGGAMNEAALWLADEPDALEPAWTELAAMLDALR</sequence>
<evidence type="ECO:0000256" key="1">
    <source>
        <dbReference type="ARBA" id="ARBA00023015"/>
    </source>
</evidence>
<dbReference type="PANTHER" id="PTHR30055:SF234">
    <property type="entry name" value="HTH-TYPE TRANSCRIPTIONAL REGULATOR BETI"/>
    <property type="match status" value="1"/>
</dbReference>
<evidence type="ECO:0000256" key="3">
    <source>
        <dbReference type="ARBA" id="ARBA00023163"/>
    </source>
</evidence>
<gene>
    <name evidence="6" type="ORF">PGB27_06790</name>
</gene>
<keyword evidence="1" id="KW-0805">Transcription regulation</keyword>
<protein>
    <submittedName>
        <fullName evidence="6">TetR/AcrR family transcriptional regulator</fullName>
    </submittedName>
</protein>
<evidence type="ECO:0000259" key="5">
    <source>
        <dbReference type="PROSITE" id="PS50977"/>
    </source>
</evidence>
<name>A0ABT5SSP0_9PSEU</name>
<dbReference type="Pfam" id="PF21351">
    <property type="entry name" value="TetR_C_41"/>
    <property type="match status" value="1"/>
</dbReference>
<dbReference type="Gene3D" id="1.10.357.10">
    <property type="entry name" value="Tetracycline Repressor, domain 2"/>
    <property type="match status" value="1"/>
</dbReference>